<evidence type="ECO:0000313" key="1">
    <source>
        <dbReference type="EMBL" id="KAK9873028.1"/>
    </source>
</evidence>
<dbReference type="Proteomes" id="UP001431783">
    <property type="component" value="Unassembled WGS sequence"/>
</dbReference>
<comment type="caution">
    <text evidence="1">The sequence shown here is derived from an EMBL/GenBank/DDBJ whole genome shotgun (WGS) entry which is preliminary data.</text>
</comment>
<organism evidence="1 2">
    <name type="scientific">Henosepilachna vigintioctopunctata</name>
    <dbReference type="NCBI Taxonomy" id="420089"/>
    <lineage>
        <taxon>Eukaryota</taxon>
        <taxon>Metazoa</taxon>
        <taxon>Ecdysozoa</taxon>
        <taxon>Arthropoda</taxon>
        <taxon>Hexapoda</taxon>
        <taxon>Insecta</taxon>
        <taxon>Pterygota</taxon>
        <taxon>Neoptera</taxon>
        <taxon>Endopterygota</taxon>
        <taxon>Coleoptera</taxon>
        <taxon>Polyphaga</taxon>
        <taxon>Cucujiformia</taxon>
        <taxon>Coccinelloidea</taxon>
        <taxon>Coccinellidae</taxon>
        <taxon>Epilachninae</taxon>
        <taxon>Epilachnini</taxon>
        <taxon>Henosepilachna</taxon>
    </lineage>
</organism>
<proteinExistence type="predicted"/>
<evidence type="ECO:0000313" key="2">
    <source>
        <dbReference type="Proteomes" id="UP001431783"/>
    </source>
</evidence>
<evidence type="ECO:0008006" key="3">
    <source>
        <dbReference type="Google" id="ProtNLM"/>
    </source>
</evidence>
<name>A0AAW1TWD6_9CUCU</name>
<dbReference type="AlphaFoldDB" id="A0AAW1TWD6"/>
<dbReference type="EMBL" id="JARQZJ010000015">
    <property type="protein sequence ID" value="KAK9873028.1"/>
    <property type="molecule type" value="Genomic_DNA"/>
</dbReference>
<gene>
    <name evidence="1" type="ORF">WA026_020759</name>
</gene>
<reference evidence="1 2" key="1">
    <citation type="submission" date="2023-03" db="EMBL/GenBank/DDBJ databases">
        <title>Genome insight into feeding habits of ladybird beetles.</title>
        <authorList>
            <person name="Li H.-S."/>
            <person name="Huang Y.-H."/>
            <person name="Pang H."/>
        </authorList>
    </citation>
    <scope>NUCLEOTIDE SEQUENCE [LARGE SCALE GENOMIC DNA]</scope>
    <source>
        <strain evidence="1">SYSU_2023b</strain>
        <tissue evidence="1">Whole body</tissue>
    </source>
</reference>
<sequence length="152" mass="17452">MLPHRHTGPYLKMPRNRVRKTSIGLHTEEQMSNGLKLISDGQKIRAVARSTGIPFTKLYRYHMKVKNNPDPEKPIRLTPNYAVDKIFGDEQESDIVDYIVKCSQMLYGLTIIDVRGLIYEVAMLNGIKVPDKWHEKLFTLYPISPTGKTLVI</sequence>
<protein>
    <recommendedName>
        <fullName evidence="3">HTH psq-type domain-containing protein</fullName>
    </recommendedName>
</protein>
<accession>A0AAW1TWD6</accession>
<keyword evidence="2" id="KW-1185">Reference proteome</keyword>